<feature type="region of interest" description="Disordered" evidence="1">
    <location>
        <begin position="101"/>
        <end position="127"/>
    </location>
</feature>
<proteinExistence type="predicted"/>
<protein>
    <submittedName>
        <fullName evidence="3">Uncharacterized protein</fullName>
    </submittedName>
</protein>
<organism evidence="3 4">
    <name type="scientific">Tanacetum coccineum</name>
    <dbReference type="NCBI Taxonomy" id="301880"/>
    <lineage>
        <taxon>Eukaryota</taxon>
        <taxon>Viridiplantae</taxon>
        <taxon>Streptophyta</taxon>
        <taxon>Embryophyta</taxon>
        <taxon>Tracheophyta</taxon>
        <taxon>Spermatophyta</taxon>
        <taxon>Magnoliopsida</taxon>
        <taxon>eudicotyledons</taxon>
        <taxon>Gunneridae</taxon>
        <taxon>Pentapetalae</taxon>
        <taxon>asterids</taxon>
        <taxon>campanulids</taxon>
        <taxon>Asterales</taxon>
        <taxon>Asteraceae</taxon>
        <taxon>Asteroideae</taxon>
        <taxon>Anthemideae</taxon>
        <taxon>Anthemidinae</taxon>
        <taxon>Tanacetum</taxon>
    </lineage>
</organism>
<keyword evidence="2" id="KW-1133">Transmembrane helix</keyword>
<feature type="transmembrane region" description="Helical" evidence="2">
    <location>
        <begin position="159"/>
        <end position="183"/>
    </location>
</feature>
<keyword evidence="2" id="KW-0472">Membrane</keyword>
<evidence type="ECO:0000313" key="4">
    <source>
        <dbReference type="Proteomes" id="UP001151760"/>
    </source>
</evidence>
<name>A0ABQ5A3I2_9ASTR</name>
<comment type="caution">
    <text evidence="3">The sequence shown here is derived from an EMBL/GenBank/DDBJ whole genome shotgun (WGS) entry which is preliminary data.</text>
</comment>
<reference evidence="3" key="1">
    <citation type="journal article" date="2022" name="Int. J. Mol. Sci.">
        <title>Draft Genome of Tanacetum Coccineum: Genomic Comparison of Closely Related Tanacetum-Family Plants.</title>
        <authorList>
            <person name="Yamashiro T."/>
            <person name="Shiraishi A."/>
            <person name="Nakayama K."/>
            <person name="Satake H."/>
        </authorList>
    </citation>
    <scope>NUCLEOTIDE SEQUENCE</scope>
</reference>
<evidence type="ECO:0000256" key="1">
    <source>
        <dbReference type="SAM" id="MobiDB-lite"/>
    </source>
</evidence>
<gene>
    <name evidence="3" type="ORF">Tco_0802601</name>
</gene>
<feature type="compositionally biased region" description="Acidic residues" evidence="1">
    <location>
        <begin position="103"/>
        <end position="122"/>
    </location>
</feature>
<keyword evidence="4" id="KW-1185">Reference proteome</keyword>
<evidence type="ECO:0000313" key="3">
    <source>
        <dbReference type="EMBL" id="GJS95633.1"/>
    </source>
</evidence>
<evidence type="ECO:0000256" key="2">
    <source>
        <dbReference type="SAM" id="Phobius"/>
    </source>
</evidence>
<accession>A0ABQ5A3I2</accession>
<sequence>MEVDMPYRVIDQNSVKGGFQPERLARGLEVGWIRHIQGIGYGVLEFLEAWIRHIFLDGYNVLVFRIVIFKISSFKLQNVRLLLIFTKYSKHYRGTFELVKDDKEEEDDDEEGDDEEEDEEMEERSGSRFDRVYPRNWIRRIGVFLEYGQRLISSRIFTYYIFNTAYWSSGYGILIFFPLWSLMSAGTDTPYLP</sequence>
<keyword evidence="2" id="KW-0812">Transmembrane</keyword>
<dbReference type="EMBL" id="BQNB010011824">
    <property type="protein sequence ID" value="GJS95633.1"/>
    <property type="molecule type" value="Genomic_DNA"/>
</dbReference>
<reference evidence="3" key="2">
    <citation type="submission" date="2022-01" db="EMBL/GenBank/DDBJ databases">
        <authorList>
            <person name="Yamashiro T."/>
            <person name="Shiraishi A."/>
            <person name="Satake H."/>
            <person name="Nakayama K."/>
        </authorList>
    </citation>
    <scope>NUCLEOTIDE SEQUENCE</scope>
</reference>
<dbReference type="Proteomes" id="UP001151760">
    <property type="component" value="Unassembled WGS sequence"/>
</dbReference>